<feature type="region of interest" description="Disordered" evidence="8">
    <location>
        <begin position="112"/>
        <end position="131"/>
    </location>
</feature>
<dbReference type="InterPro" id="IPR018200">
    <property type="entry name" value="USP_CS"/>
</dbReference>
<evidence type="ECO:0000256" key="2">
    <source>
        <dbReference type="ARBA" id="ARBA00009085"/>
    </source>
</evidence>
<evidence type="ECO:0000259" key="10">
    <source>
        <dbReference type="PROSITE" id="PS51283"/>
    </source>
</evidence>
<dbReference type="Gene3D" id="3.30.2230.10">
    <property type="entry name" value="DUSP-like"/>
    <property type="match status" value="1"/>
</dbReference>
<dbReference type="PROSITE" id="PS51283">
    <property type="entry name" value="DUSP"/>
    <property type="match status" value="1"/>
</dbReference>
<feature type="compositionally biased region" description="Acidic residues" evidence="8">
    <location>
        <begin position="857"/>
        <end position="869"/>
    </location>
</feature>
<dbReference type="SMART" id="SM00695">
    <property type="entry name" value="DUSP"/>
    <property type="match status" value="1"/>
</dbReference>
<dbReference type="EMBL" id="JAAAJA010000076">
    <property type="protein sequence ID" value="KAG0263362.1"/>
    <property type="molecule type" value="Genomic_DNA"/>
</dbReference>
<feature type="region of interest" description="Disordered" evidence="8">
    <location>
        <begin position="1416"/>
        <end position="1538"/>
    </location>
</feature>
<name>A0A9P6QB29_9FUNG</name>
<evidence type="ECO:0000256" key="3">
    <source>
        <dbReference type="ARBA" id="ARBA00012759"/>
    </source>
</evidence>
<feature type="domain" description="DUSP" evidence="10">
    <location>
        <begin position="245"/>
        <end position="345"/>
    </location>
</feature>
<feature type="compositionally biased region" description="Polar residues" evidence="8">
    <location>
        <begin position="1426"/>
        <end position="1460"/>
    </location>
</feature>
<feature type="region of interest" description="Disordered" evidence="8">
    <location>
        <begin position="857"/>
        <end position="888"/>
    </location>
</feature>
<evidence type="ECO:0000259" key="9">
    <source>
        <dbReference type="PROSITE" id="PS50235"/>
    </source>
</evidence>
<dbReference type="InterPro" id="IPR035927">
    <property type="entry name" value="DUSP-like_sf"/>
</dbReference>
<dbReference type="InterPro" id="IPR028889">
    <property type="entry name" value="USP"/>
</dbReference>
<dbReference type="InterPro" id="IPR050185">
    <property type="entry name" value="Ub_carboxyl-term_hydrolase"/>
</dbReference>
<feature type="compositionally biased region" description="Low complexity" evidence="8">
    <location>
        <begin position="975"/>
        <end position="992"/>
    </location>
</feature>
<evidence type="ECO:0000256" key="5">
    <source>
        <dbReference type="ARBA" id="ARBA00022786"/>
    </source>
</evidence>
<evidence type="ECO:0000313" key="11">
    <source>
        <dbReference type="EMBL" id="KAG0263362.1"/>
    </source>
</evidence>
<dbReference type="EC" id="3.4.19.12" evidence="3"/>
<dbReference type="InterPro" id="IPR001394">
    <property type="entry name" value="Peptidase_C19_UCH"/>
</dbReference>
<comment type="caution">
    <text evidence="11">The sequence shown here is derived from an EMBL/GenBank/DDBJ whole genome shotgun (WGS) entry which is preliminary data.</text>
</comment>
<evidence type="ECO:0000256" key="8">
    <source>
        <dbReference type="SAM" id="MobiDB-lite"/>
    </source>
</evidence>
<keyword evidence="6" id="KW-0378">Hydrolase</keyword>
<keyword evidence="12" id="KW-1185">Reference proteome</keyword>
<dbReference type="GO" id="GO:0006508">
    <property type="term" value="P:proteolysis"/>
    <property type="evidence" value="ECO:0007669"/>
    <property type="project" value="UniProtKB-KW"/>
</dbReference>
<feature type="compositionally biased region" description="Polar residues" evidence="8">
    <location>
        <begin position="1529"/>
        <end position="1538"/>
    </location>
</feature>
<keyword evidence="5" id="KW-0833">Ubl conjugation pathway</keyword>
<evidence type="ECO:0000256" key="6">
    <source>
        <dbReference type="ARBA" id="ARBA00022801"/>
    </source>
</evidence>
<dbReference type="PROSITE" id="PS00972">
    <property type="entry name" value="USP_1"/>
    <property type="match status" value="1"/>
</dbReference>
<dbReference type="CDD" id="cd02674">
    <property type="entry name" value="Peptidase_C19R"/>
    <property type="match status" value="1"/>
</dbReference>
<evidence type="ECO:0000256" key="4">
    <source>
        <dbReference type="ARBA" id="ARBA00022670"/>
    </source>
</evidence>
<dbReference type="GO" id="GO:0016579">
    <property type="term" value="P:protein deubiquitination"/>
    <property type="evidence" value="ECO:0007669"/>
    <property type="project" value="InterPro"/>
</dbReference>
<evidence type="ECO:0000256" key="1">
    <source>
        <dbReference type="ARBA" id="ARBA00000707"/>
    </source>
</evidence>
<protein>
    <recommendedName>
        <fullName evidence="3">ubiquitinyl hydrolase 1</fullName>
        <ecNumber evidence="3">3.4.19.12</ecNumber>
    </recommendedName>
</protein>
<dbReference type="Pfam" id="PF00443">
    <property type="entry name" value="UCH"/>
    <property type="match status" value="1"/>
</dbReference>
<reference evidence="11" key="1">
    <citation type="journal article" date="2020" name="Fungal Divers.">
        <title>Resolving the Mortierellaceae phylogeny through synthesis of multi-gene phylogenetics and phylogenomics.</title>
        <authorList>
            <person name="Vandepol N."/>
            <person name="Liber J."/>
            <person name="Desiro A."/>
            <person name="Na H."/>
            <person name="Kennedy M."/>
            <person name="Barry K."/>
            <person name="Grigoriev I.V."/>
            <person name="Miller A.N."/>
            <person name="O'Donnell K."/>
            <person name="Stajich J.E."/>
            <person name="Bonito G."/>
        </authorList>
    </citation>
    <scope>NUCLEOTIDE SEQUENCE</scope>
    <source>
        <strain evidence="11">KOD948</strain>
    </source>
</reference>
<sequence length="1538" mass="170517">MHSDSSCSQQHSTPTIPPRKTTEGSTALGETKSTDICSSPPATNTASAAAVPSAASTPHSSTVFPAAASSVCSQKRSREPSSMADPSEAARYTPPREMFKHATAANTAMPDADDLISLPSEDGVNENENENDFAMETTPIHNQQSSLGLTNGFQGDSELDSLGQQLSIHSPEKTIIASIGQDKVSIDSKRTSLGSEDGPHGFSSIVLSTTGDDNDQEQHPTAQEEQDQQQEQYLESLHIESSSSPPFNQQSSTIMDLTRKRLKEGDAWYLINLQWFVSFRKYCSKKARGEDAEHPGEIDNSVIMSGESLKSGINKSLVITVPQEGWDLLVSWYGAREAPIMRRAVNVGSELAPDLKIDFYPPVFTLYSIVASNLAEDPMFALNEPETIEVPRSTKFGELKSALPSLMRVVGPEPARLWAIPASASSSLTGNMIAADSIVLSTAICLESVNDETPVADIPELANGKDLGVEVAVDGVYLVEYTAPSPPSAFGHNVSFALPRGLQNARSGALSTPSQPVNGLCGLTNLGNTCFMNSALQCLSNTPDLTRYFLANAWNAELNKDNPLGMGGEVARAYANLIDKLWRGSNKVFSPREFKMTIGRFNPSFIGYHQHDSQELLAFLLDGLHEDLNRIIKKPYTEVPDSNGRPDEEVADDCWKIHKARNDSIIVDLFQGQYKSTLVCPECEKVSVTFDPFMYLSLPLPINKKWVGTITYVPYDPSKPLVDIKLQLPKGSTQRQLKEKVAELMGTQASHLFTAEVMHHRFYKSYDNADPVDELGEMDKNFVYELPVAHFRTAPDHVVFPVLSVMEHSNSYSRPDGCGHPMMVCVTKEEAMDPDAVYKAIVQQASRYSTLNMYEENSDLDQDGPEGEEEHCRNMSMSPSEDSSRERLPKRGMFRLAVYSPPAPALSRYLTRATLYAPSNHPSLNEMVDMYQRVEPPESPMEYQELESYPPRILNSVALNMEDETGELHEHGIFPRPGSPSTVSGSSRSSSRPPVPPRDRDEQSEDEDQTIMGQSANVSSRHEYLEGDLRPESTYVAEPAVRQDEMVYCIWDRTLKSAIFGPERKYRSYSYRTMDEDENKDSSVRALWEERGAPVTDPVLEEELSTAKKGKKVITLENCLTEYTKEEQLGEEDLWYCPNCKKHQQATKKLDIWRLPDILVVHLKRFSHTRVWRDKIDALVDFPIHGLDLSGKALKEEDRDGNVYDLFGVSNHMGGLGGGHYTAYARNEKMDQWYNFDDSHVSPVANVETIKSSSAYLLFYRRRNAAVREYEQRSVEVDTVMRSDPYKNDGYMLSMNAHSVRDQAQEEEKEFGWGTQEGEKEFGWGAQEGEKEFGWGAQEEEKEFGWDRPPMPPLQGFDTEDPPSYSPKIGPSGMASPPSSYNGRHSFMSDRTFGKSRVLDDDDGDADTDDAHLLVGVPSYHDSHNDSTVNSPGMSTCASDGSNPATANVSPMCSPSSYPSFPSMDLDQPLLPSISHEGGRIDDQDDDGIEMLHPYEPVVTEAGIPTPTEAEAGEGIEEDQEDQDGVNMVSWQGSPSSR</sequence>
<dbReference type="SUPFAM" id="SSF54001">
    <property type="entry name" value="Cysteine proteinases"/>
    <property type="match status" value="1"/>
</dbReference>
<feature type="compositionally biased region" description="Low complexity" evidence="8">
    <location>
        <begin position="38"/>
        <end position="62"/>
    </location>
</feature>
<keyword evidence="4" id="KW-0645">Protease</keyword>
<dbReference type="PROSITE" id="PS50235">
    <property type="entry name" value="USP_3"/>
    <property type="match status" value="1"/>
</dbReference>
<evidence type="ECO:0000256" key="7">
    <source>
        <dbReference type="ARBA" id="ARBA00022807"/>
    </source>
</evidence>
<keyword evidence="7" id="KW-0788">Thiol protease</keyword>
<feature type="compositionally biased region" description="Polar residues" evidence="8">
    <location>
        <begin position="1"/>
        <end position="14"/>
    </location>
</feature>
<dbReference type="OrthoDB" id="292964at2759"/>
<dbReference type="PANTHER" id="PTHR21646">
    <property type="entry name" value="UBIQUITIN CARBOXYL-TERMINAL HYDROLASE"/>
    <property type="match status" value="1"/>
</dbReference>
<organism evidence="11 12">
    <name type="scientific">Mortierella polycephala</name>
    <dbReference type="NCBI Taxonomy" id="41804"/>
    <lineage>
        <taxon>Eukaryota</taxon>
        <taxon>Fungi</taxon>
        <taxon>Fungi incertae sedis</taxon>
        <taxon>Mucoromycota</taxon>
        <taxon>Mortierellomycotina</taxon>
        <taxon>Mortierellomycetes</taxon>
        <taxon>Mortierellales</taxon>
        <taxon>Mortierellaceae</taxon>
        <taxon>Mortierella</taxon>
    </lineage>
</organism>
<dbReference type="Pfam" id="PF06337">
    <property type="entry name" value="DUSP"/>
    <property type="match status" value="1"/>
</dbReference>
<feature type="compositionally biased region" description="Acidic residues" evidence="8">
    <location>
        <begin position="1511"/>
        <end position="1524"/>
    </location>
</feature>
<dbReference type="PROSITE" id="PS00973">
    <property type="entry name" value="USP_2"/>
    <property type="match status" value="1"/>
</dbReference>
<comment type="similarity">
    <text evidence="2">Belongs to the peptidase C19 family.</text>
</comment>
<evidence type="ECO:0000313" key="12">
    <source>
        <dbReference type="Proteomes" id="UP000726737"/>
    </source>
</evidence>
<accession>A0A9P6QB29</accession>
<comment type="catalytic activity">
    <reaction evidence="1">
        <text>Thiol-dependent hydrolysis of ester, thioester, amide, peptide and isopeptide bonds formed by the C-terminal Gly of ubiquitin (a 76-residue protein attached to proteins as an intracellular targeting signal).</text>
        <dbReference type="EC" id="3.4.19.12"/>
    </reaction>
</comment>
<feature type="region of interest" description="Disordered" evidence="8">
    <location>
        <begin position="1342"/>
        <end position="1388"/>
    </location>
</feature>
<feature type="region of interest" description="Disordered" evidence="8">
    <location>
        <begin position="969"/>
        <end position="1024"/>
    </location>
</feature>
<feature type="region of interest" description="Disordered" evidence="8">
    <location>
        <begin position="189"/>
        <end position="232"/>
    </location>
</feature>
<dbReference type="InterPro" id="IPR038765">
    <property type="entry name" value="Papain-like_cys_pep_sf"/>
</dbReference>
<dbReference type="SUPFAM" id="SSF143791">
    <property type="entry name" value="DUSP-like"/>
    <property type="match status" value="1"/>
</dbReference>
<feature type="domain" description="USP" evidence="9">
    <location>
        <begin position="521"/>
        <end position="1263"/>
    </location>
</feature>
<feature type="region of interest" description="Disordered" evidence="8">
    <location>
        <begin position="1"/>
        <end position="96"/>
    </location>
</feature>
<dbReference type="Gene3D" id="3.90.70.10">
    <property type="entry name" value="Cysteine proteinases"/>
    <property type="match status" value="2"/>
</dbReference>
<gene>
    <name evidence="11" type="primary">UBP12</name>
    <name evidence="11" type="ORF">BG011_008883</name>
</gene>
<dbReference type="GO" id="GO:0004843">
    <property type="term" value="F:cysteine-type deubiquitinase activity"/>
    <property type="evidence" value="ECO:0007669"/>
    <property type="project" value="UniProtKB-EC"/>
</dbReference>
<dbReference type="Proteomes" id="UP000726737">
    <property type="component" value="Unassembled WGS sequence"/>
</dbReference>
<proteinExistence type="inferred from homology"/>
<dbReference type="InterPro" id="IPR006615">
    <property type="entry name" value="Pept_C19_DUSP"/>
</dbReference>
<dbReference type="PANTHER" id="PTHR21646:SF24">
    <property type="entry name" value="UBIQUITIN CARBOXYL-TERMINAL HYDROLASE"/>
    <property type="match status" value="1"/>
</dbReference>